<evidence type="ECO:0000256" key="4">
    <source>
        <dbReference type="ARBA" id="ARBA00022723"/>
    </source>
</evidence>
<keyword evidence="9" id="KW-0472">Membrane</keyword>
<dbReference type="CDD" id="cd00924">
    <property type="entry name" value="Cyt_c_Oxidase_Vb"/>
    <property type="match status" value="1"/>
</dbReference>
<sequence>MLSRTTFRIARQQTRLLSTSRVLLAAKTAPETAVKSAKDLSEVTGAASLIGPGAKEGTIPTDYEQATGLQRLELLGKREGVDVFDMEMPISEGKGTMQDPYLVPTYIGYRYVGCKGTPEQDHKPYWMKVEEGKVSRCWQCGTVLKAKYLGEPGMAHH</sequence>
<dbReference type="EMBL" id="FM992689">
    <property type="protein sequence ID" value="CAX43428.1"/>
    <property type="molecule type" value="Genomic_DNA"/>
</dbReference>
<comment type="similarity">
    <text evidence="3">Belongs to the cytochrome c oxidase subunit 5B family.</text>
</comment>
<evidence type="ECO:0000313" key="15">
    <source>
        <dbReference type="Proteomes" id="UP000002605"/>
    </source>
</evidence>
<dbReference type="GeneID" id="8045695"/>
<dbReference type="GO" id="GO:0005743">
    <property type="term" value="C:mitochondrial inner membrane"/>
    <property type="evidence" value="ECO:0007669"/>
    <property type="project" value="UniProtKB-SubCell"/>
</dbReference>
<organism evidence="14 15">
    <name type="scientific">Candida dubliniensis (strain CD36 / ATCC MYA-646 / CBS 7987 / NCPF 3949 / NRRL Y-17841)</name>
    <name type="common">Yeast</name>
    <dbReference type="NCBI Taxonomy" id="573826"/>
    <lineage>
        <taxon>Eukaryota</taxon>
        <taxon>Fungi</taxon>
        <taxon>Dikarya</taxon>
        <taxon>Ascomycota</taxon>
        <taxon>Saccharomycotina</taxon>
        <taxon>Pichiomycetes</taxon>
        <taxon>Debaryomycetaceae</taxon>
        <taxon>Candida/Lodderomyces clade</taxon>
        <taxon>Candida</taxon>
    </lineage>
</organism>
<gene>
    <name evidence="13" type="ordered locus">Cd36_16480</name>
    <name evidence="14" type="ORF">CD36_16480</name>
</gene>
<evidence type="ECO:0000256" key="6">
    <source>
        <dbReference type="ARBA" id="ARBA00022833"/>
    </source>
</evidence>
<evidence type="ECO:0000256" key="5">
    <source>
        <dbReference type="ARBA" id="ARBA00022792"/>
    </source>
</evidence>
<comment type="subcellular location">
    <subcellularLocation>
        <location evidence="1">Mitochondrion inner membrane</location>
        <topology evidence="1">Peripheral membrane protein</topology>
        <orientation evidence="1">Matrix side</orientation>
    </subcellularLocation>
</comment>
<dbReference type="InterPro" id="IPR002124">
    <property type="entry name" value="Cyt_c_oxidase_su5b"/>
</dbReference>
<reference evidence="14 15" key="1">
    <citation type="journal article" date="2009" name="Genome Res.">
        <title>Comparative genomics of the fungal pathogens Candida dubliniensis and Candida albicans.</title>
        <authorList>
            <person name="Jackson A.P."/>
            <person name="Gamble J.A."/>
            <person name="Yeomans T."/>
            <person name="Moran G.P."/>
            <person name="Saunders D."/>
            <person name="Harris D."/>
            <person name="Aslett M."/>
            <person name="Barrell J.F."/>
            <person name="Butler G."/>
            <person name="Citiulo F."/>
            <person name="Coleman D.C."/>
            <person name="de Groot P.W.J."/>
            <person name="Goodwin T.J."/>
            <person name="Quail M.A."/>
            <person name="McQuillan J."/>
            <person name="Munro C.A."/>
            <person name="Pain A."/>
            <person name="Poulter R.T."/>
            <person name="Rajandream M.A."/>
            <person name="Renauld H."/>
            <person name="Spiering M.J."/>
            <person name="Tivey A."/>
            <person name="Gow N.A.R."/>
            <person name="Barrell B."/>
            <person name="Sullivan D.J."/>
            <person name="Berriman M."/>
        </authorList>
    </citation>
    <scope>NUCLEOTIDE SEQUENCE [LARGE SCALE GENOMIC DNA]</scope>
    <source>
        <strain evidence="15">CD36 / ATCC MYA-646 / CBS 7987 / NCPF 3949 / NRRL Y-17841</strain>
    </source>
</reference>
<protein>
    <recommendedName>
        <fullName evidence="11">Cytochrome c oxidase subunit 4, mitochondrial</fullName>
    </recommendedName>
    <alternativeName>
        <fullName evidence="10">Cytochrome c oxidase polypeptide IV</fullName>
    </alternativeName>
</protein>
<comment type="pathway">
    <text evidence="2">Energy metabolism; oxidative phosphorylation.</text>
</comment>
<proteinExistence type="inferred from homology"/>
<dbReference type="CGD" id="CAL0000165231">
    <property type="gene designation" value="Cd36_16480"/>
</dbReference>
<keyword evidence="5" id="KW-0999">Mitochondrion inner membrane</keyword>
<keyword evidence="14" id="KW-0560">Oxidoreductase</keyword>
<feature type="binding site" evidence="12">
    <location>
        <position position="140"/>
    </location>
    <ligand>
        <name>Zn(2+)</name>
        <dbReference type="ChEBI" id="CHEBI:29105"/>
    </ligand>
</feature>
<keyword evidence="8" id="KW-0496">Mitochondrion</keyword>
<dbReference type="AlphaFoldDB" id="B9WAK8"/>
<dbReference type="KEGG" id="cdu:CD36_16480"/>
<evidence type="ECO:0000256" key="2">
    <source>
        <dbReference type="ARBA" id="ARBA00004673"/>
    </source>
</evidence>
<dbReference type="GO" id="GO:0045277">
    <property type="term" value="C:respiratory chain complex IV"/>
    <property type="evidence" value="ECO:0007669"/>
    <property type="project" value="InterPro"/>
</dbReference>
<dbReference type="Proteomes" id="UP000002605">
    <property type="component" value="Chromosome 2"/>
</dbReference>
<feature type="binding site" evidence="12">
    <location>
        <position position="122"/>
    </location>
    <ligand>
        <name>Zn(2+)</name>
        <dbReference type="ChEBI" id="CHEBI:29105"/>
    </ligand>
</feature>
<feature type="binding site" evidence="12">
    <location>
        <position position="114"/>
    </location>
    <ligand>
        <name>Zn(2+)</name>
        <dbReference type="ChEBI" id="CHEBI:29105"/>
    </ligand>
</feature>
<evidence type="ECO:0000256" key="1">
    <source>
        <dbReference type="ARBA" id="ARBA00004443"/>
    </source>
</evidence>
<dbReference type="PROSITE" id="PS51359">
    <property type="entry name" value="COX5B_2"/>
    <property type="match status" value="1"/>
</dbReference>
<dbReference type="OrthoDB" id="10249250at2759"/>
<dbReference type="HOGENOM" id="CLU_091071_2_0_1"/>
<dbReference type="Gene3D" id="2.60.11.10">
    <property type="entry name" value="Cytochrome c oxidase, subunit Vb"/>
    <property type="match status" value="1"/>
</dbReference>
<dbReference type="GO" id="GO:0006123">
    <property type="term" value="P:mitochondrial electron transport, cytochrome c to oxygen"/>
    <property type="evidence" value="ECO:0007669"/>
    <property type="project" value="InterPro"/>
</dbReference>
<evidence type="ECO:0000256" key="3">
    <source>
        <dbReference type="ARBA" id="ARBA00010292"/>
    </source>
</evidence>
<dbReference type="VEuPathDB" id="FungiDB:CD36_16480"/>
<evidence type="ECO:0000313" key="14">
    <source>
        <dbReference type="EMBL" id="CAX43428.1"/>
    </source>
</evidence>
<evidence type="ECO:0000256" key="12">
    <source>
        <dbReference type="PIRSR" id="PIRSR602124-2"/>
    </source>
</evidence>
<keyword evidence="7" id="KW-0809">Transit peptide</keyword>
<feature type="binding site" evidence="12">
    <location>
        <position position="137"/>
    </location>
    <ligand>
        <name>Zn(2+)</name>
        <dbReference type="ChEBI" id="CHEBI:29105"/>
    </ligand>
</feature>
<keyword evidence="4 12" id="KW-0479">Metal-binding</keyword>
<dbReference type="InterPro" id="IPR036972">
    <property type="entry name" value="Cyt_c_oxidase_su5b_sf"/>
</dbReference>
<evidence type="ECO:0000256" key="9">
    <source>
        <dbReference type="ARBA" id="ARBA00023136"/>
    </source>
</evidence>
<evidence type="ECO:0000313" key="13">
    <source>
        <dbReference type="CGD" id="CAL0000165231"/>
    </source>
</evidence>
<dbReference type="GO" id="GO:0016491">
    <property type="term" value="F:oxidoreductase activity"/>
    <property type="evidence" value="ECO:0007669"/>
    <property type="project" value="UniProtKB-KW"/>
</dbReference>
<dbReference type="Pfam" id="PF01215">
    <property type="entry name" value="COX5B"/>
    <property type="match status" value="1"/>
</dbReference>
<dbReference type="eggNOG" id="KOG3352">
    <property type="taxonomic scope" value="Eukaryota"/>
</dbReference>
<evidence type="ECO:0000256" key="7">
    <source>
        <dbReference type="ARBA" id="ARBA00022946"/>
    </source>
</evidence>
<evidence type="ECO:0000256" key="8">
    <source>
        <dbReference type="ARBA" id="ARBA00023128"/>
    </source>
</evidence>
<keyword evidence="6 12" id="KW-0862">Zinc</keyword>
<accession>B9WAK8</accession>
<name>B9WAK8_CANDC</name>
<evidence type="ECO:0000256" key="11">
    <source>
        <dbReference type="ARBA" id="ARBA00070613"/>
    </source>
</evidence>
<dbReference type="RefSeq" id="XP_002418128.1">
    <property type="nucleotide sequence ID" value="XM_002418083.1"/>
</dbReference>
<dbReference type="PANTHER" id="PTHR10122:SF0">
    <property type="entry name" value="CYTOCHROME C OXIDASE SUBUNIT 5B, ISOFORM A-RELATED"/>
    <property type="match status" value="1"/>
</dbReference>
<evidence type="ECO:0000256" key="10">
    <source>
        <dbReference type="ARBA" id="ARBA00031366"/>
    </source>
</evidence>
<dbReference type="GO" id="GO:0046872">
    <property type="term" value="F:metal ion binding"/>
    <property type="evidence" value="ECO:0007669"/>
    <property type="project" value="UniProtKB-KW"/>
</dbReference>
<dbReference type="FunFam" id="2.60.11.10:FF:000003">
    <property type="entry name" value="Cytochrome c oxidase subunit IV"/>
    <property type="match status" value="1"/>
</dbReference>
<dbReference type="SUPFAM" id="SSF57802">
    <property type="entry name" value="Rubredoxin-like"/>
    <property type="match status" value="1"/>
</dbReference>
<keyword evidence="15" id="KW-1185">Reference proteome</keyword>
<dbReference type="PANTHER" id="PTHR10122">
    <property type="entry name" value="CYTOCHROME C OXIDASE SUBUNIT 5B, MITOCHONDRIAL"/>
    <property type="match status" value="1"/>
</dbReference>